<dbReference type="SMART" id="SM00830">
    <property type="entry name" value="CM_2"/>
    <property type="match status" value="1"/>
</dbReference>
<dbReference type="PANTHER" id="PTHR38041">
    <property type="entry name" value="CHORISMATE MUTASE"/>
    <property type="match status" value="1"/>
</dbReference>
<dbReference type="InterPro" id="IPR002701">
    <property type="entry name" value="CM_II_prokaryot"/>
</dbReference>
<dbReference type="EMBL" id="FLOB01000015">
    <property type="protein sequence ID" value="SBS36888.1"/>
    <property type="molecule type" value="Genomic_DNA"/>
</dbReference>
<evidence type="ECO:0000313" key="7">
    <source>
        <dbReference type="EMBL" id="SBS36888.1"/>
    </source>
</evidence>
<dbReference type="Pfam" id="PF01817">
    <property type="entry name" value="CM_2"/>
    <property type="match status" value="1"/>
</dbReference>
<accession>A0A1A8TR11</accession>
<feature type="signal peptide" evidence="5">
    <location>
        <begin position="1"/>
        <end position="19"/>
    </location>
</feature>
<keyword evidence="3 5" id="KW-0732">Signal</keyword>
<dbReference type="InterPro" id="IPR008240">
    <property type="entry name" value="Chorismate_mutase_periplasmic"/>
</dbReference>
<dbReference type="SUPFAM" id="SSF48600">
    <property type="entry name" value="Chorismate mutase II"/>
    <property type="match status" value="1"/>
</dbReference>
<dbReference type="RefSeq" id="WP_067019808.1">
    <property type="nucleotide sequence ID" value="NZ_FLOB01000015.1"/>
</dbReference>
<name>A0A1A8TR11_9GAMM</name>
<proteinExistence type="predicted"/>
<dbReference type="PANTHER" id="PTHR38041:SF2">
    <property type="entry name" value="SECRETED CHORISMATE MUTASE"/>
    <property type="match status" value="1"/>
</dbReference>
<dbReference type="GO" id="GO:0009697">
    <property type="term" value="P:salicylic acid biosynthetic process"/>
    <property type="evidence" value="ECO:0007669"/>
    <property type="project" value="TreeGrafter"/>
</dbReference>
<evidence type="ECO:0000256" key="2">
    <source>
        <dbReference type="ARBA" id="ARBA00012404"/>
    </source>
</evidence>
<comment type="pathway">
    <text evidence="1">Metabolic intermediate biosynthesis; prephenate biosynthesis; prephenate from chorismate: step 1/1.</text>
</comment>
<evidence type="ECO:0000256" key="5">
    <source>
        <dbReference type="SAM" id="SignalP"/>
    </source>
</evidence>
<organism evidence="7 8">
    <name type="scientific">Marinomonas spartinae</name>
    <dbReference type="NCBI Taxonomy" id="1792290"/>
    <lineage>
        <taxon>Bacteria</taxon>
        <taxon>Pseudomonadati</taxon>
        <taxon>Pseudomonadota</taxon>
        <taxon>Gammaproteobacteria</taxon>
        <taxon>Oceanospirillales</taxon>
        <taxon>Oceanospirillaceae</taxon>
        <taxon>Marinomonas</taxon>
    </lineage>
</organism>
<evidence type="ECO:0000256" key="3">
    <source>
        <dbReference type="ARBA" id="ARBA00022729"/>
    </source>
</evidence>
<keyword evidence="8" id="KW-1185">Reference proteome</keyword>
<dbReference type="STRING" id="1792290.MSP8886_03886"/>
<dbReference type="Proteomes" id="UP000092544">
    <property type="component" value="Unassembled WGS sequence"/>
</dbReference>
<evidence type="ECO:0000259" key="6">
    <source>
        <dbReference type="PROSITE" id="PS51168"/>
    </source>
</evidence>
<dbReference type="UniPathway" id="UPA00120">
    <property type="reaction ID" value="UER00203"/>
</dbReference>
<dbReference type="AlphaFoldDB" id="A0A1A8TR11"/>
<dbReference type="OrthoDB" id="8445094at2"/>
<evidence type="ECO:0000313" key="8">
    <source>
        <dbReference type="Proteomes" id="UP000092544"/>
    </source>
</evidence>
<dbReference type="GO" id="GO:0004106">
    <property type="term" value="F:chorismate mutase activity"/>
    <property type="evidence" value="ECO:0007669"/>
    <property type="project" value="UniProtKB-EC"/>
</dbReference>
<dbReference type="PROSITE" id="PS51257">
    <property type="entry name" value="PROKAR_LIPOPROTEIN"/>
    <property type="match status" value="1"/>
</dbReference>
<keyword evidence="4 7" id="KW-0413">Isomerase</keyword>
<evidence type="ECO:0000256" key="1">
    <source>
        <dbReference type="ARBA" id="ARBA00004817"/>
    </source>
</evidence>
<dbReference type="InterPro" id="IPR051331">
    <property type="entry name" value="Chorismate_mutase-related"/>
</dbReference>
<dbReference type="GO" id="GO:0046417">
    <property type="term" value="P:chorismate metabolic process"/>
    <property type="evidence" value="ECO:0007669"/>
    <property type="project" value="InterPro"/>
</dbReference>
<dbReference type="PROSITE" id="PS51168">
    <property type="entry name" value="CHORISMATE_MUT_2"/>
    <property type="match status" value="1"/>
</dbReference>
<dbReference type="InterPro" id="IPR036979">
    <property type="entry name" value="CM_dom_sf"/>
</dbReference>
<feature type="domain" description="Chorismate mutase" evidence="6">
    <location>
        <begin position="1"/>
        <end position="98"/>
    </location>
</feature>
<dbReference type="EC" id="5.4.99.5" evidence="2"/>
<protein>
    <recommendedName>
        <fullName evidence="2">chorismate mutase</fullName>
        <ecNumber evidence="2">5.4.99.5</ecNumber>
    </recommendedName>
</protein>
<reference evidence="7 8" key="1">
    <citation type="submission" date="2016-06" db="EMBL/GenBank/DDBJ databases">
        <authorList>
            <person name="Kjaerup R.B."/>
            <person name="Dalgaard T.S."/>
            <person name="Juul-Madsen H.R."/>
        </authorList>
    </citation>
    <scope>NUCLEOTIDE SEQUENCE [LARGE SCALE GENOMIC DNA]</scope>
    <source>
        <strain evidence="7 8">CECT 8886</strain>
    </source>
</reference>
<dbReference type="NCBIfam" id="TIGR01806">
    <property type="entry name" value="CM_mono2"/>
    <property type="match status" value="1"/>
</dbReference>
<feature type="chain" id="PRO_5008379232" description="chorismate mutase" evidence="5">
    <location>
        <begin position="20"/>
        <end position="176"/>
    </location>
</feature>
<sequence length="176" mass="20281">MLKKMLLVTMFVASFSCFATPPTVHTIFVTMNKRLSYMEDVALYKAQHHKAIEDLPREAIVIKKAGESAQQYHLNAHSVERLTKAQISAAKAIQYRYRADLLSKTTKQTPRDLKKGVRPALIKLNNELNRELAAYLKTGYSIQSSDWKRFQATVNNRYLSESDKRMLFNALEKVER</sequence>
<dbReference type="InterPro" id="IPR036263">
    <property type="entry name" value="Chorismate_II_sf"/>
</dbReference>
<gene>
    <name evidence="7" type="primary">aroQ_2</name>
    <name evidence="7" type="ORF">MSP8886_03886</name>
</gene>
<dbReference type="Gene3D" id="1.20.59.10">
    <property type="entry name" value="Chorismate mutase"/>
    <property type="match status" value="1"/>
</dbReference>
<evidence type="ECO:0000256" key="4">
    <source>
        <dbReference type="ARBA" id="ARBA00023235"/>
    </source>
</evidence>